<dbReference type="Pfam" id="PF16037">
    <property type="entry name" value="DUF4790"/>
    <property type="match status" value="1"/>
</dbReference>
<dbReference type="AlphaFoldDB" id="A0A9C6WDE6"/>
<name>A0A9C6WDE6_DROAB</name>
<evidence type="ECO:0000313" key="1">
    <source>
        <dbReference type="Proteomes" id="UP000515160"/>
    </source>
</evidence>
<dbReference type="InterPro" id="IPR032004">
    <property type="entry name" value="DUF4790"/>
</dbReference>
<evidence type="ECO:0000313" key="2">
    <source>
        <dbReference type="RefSeq" id="XP_051863365.1"/>
    </source>
</evidence>
<dbReference type="RefSeq" id="XP_051863365.1">
    <property type="nucleotide sequence ID" value="XM_052007405.1"/>
</dbReference>
<dbReference type="GeneID" id="127566031"/>
<dbReference type="Proteomes" id="UP000515160">
    <property type="component" value="Chromosome 2R"/>
</dbReference>
<reference evidence="2" key="1">
    <citation type="submission" date="2025-08" db="UniProtKB">
        <authorList>
            <consortium name="RefSeq"/>
        </authorList>
    </citation>
    <scope>IDENTIFICATION</scope>
    <source>
        <strain evidence="2">15112-1751.03</strain>
        <tissue evidence="2">Whole Adult</tissue>
    </source>
</reference>
<sequence length="196" mass="23367">MEGQAFVHRASAPNLFRNSTSSSISVDDSQNFKGPEKLRGLKRLSAVYFQPRFDHHNLVKGLSSQGVYTKQYYKSSKWDQEYWVHREKNFHDDADLSRHPSYTIKNVAYNVECQLLYMEAKEKYQAQFLKEMQHFIASKRKVSDQYFTKRILAYTTFWPPLHSKKELEIFKTKFFQLTSVQRKRLDYLLNMKLSEI</sequence>
<organism evidence="1 2">
    <name type="scientific">Drosophila albomicans</name>
    <name type="common">Fruit fly</name>
    <dbReference type="NCBI Taxonomy" id="7291"/>
    <lineage>
        <taxon>Eukaryota</taxon>
        <taxon>Metazoa</taxon>
        <taxon>Ecdysozoa</taxon>
        <taxon>Arthropoda</taxon>
        <taxon>Hexapoda</taxon>
        <taxon>Insecta</taxon>
        <taxon>Pterygota</taxon>
        <taxon>Neoptera</taxon>
        <taxon>Endopterygota</taxon>
        <taxon>Diptera</taxon>
        <taxon>Brachycera</taxon>
        <taxon>Muscomorpha</taxon>
        <taxon>Ephydroidea</taxon>
        <taxon>Drosophilidae</taxon>
        <taxon>Drosophila</taxon>
    </lineage>
</organism>
<gene>
    <name evidence="2" type="primary">LOC127566031</name>
</gene>
<protein>
    <submittedName>
        <fullName evidence="2">Uncharacterized protein LOC127566031</fullName>
    </submittedName>
</protein>
<keyword evidence="1" id="KW-1185">Reference proteome</keyword>
<accession>A0A9C6WDE6</accession>
<proteinExistence type="predicted"/>
<dbReference type="OrthoDB" id="7675754at2759"/>